<dbReference type="InterPro" id="IPR021833">
    <property type="entry name" value="DUF3425"/>
</dbReference>
<accession>A0A6G1K0Q2</accession>
<dbReference type="AlphaFoldDB" id="A0A6G1K0Q2"/>
<evidence type="ECO:0000313" key="2">
    <source>
        <dbReference type="Proteomes" id="UP000799428"/>
    </source>
</evidence>
<dbReference type="PANTHER" id="PTHR38116">
    <property type="entry name" value="CHROMOSOME 7, WHOLE GENOME SHOTGUN SEQUENCE"/>
    <property type="match status" value="1"/>
</dbReference>
<organism evidence="1 2">
    <name type="scientific">Pleomassaria siparia CBS 279.74</name>
    <dbReference type="NCBI Taxonomy" id="1314801"/>
    <lineage>
        <taxon>Eukaryota</taxon>
        <taxon>Fungi</taxon>
        <taxon>Dikarya</taxon>
        <taxon>Ascomycota</taxon>
        <taxon>Pezizomycotina</taxon>
        <taxon>Dothideomycetes</taxon>
        <taxon>Pleosporomycetidae</taxon>
        <taxon>Pleosporales</taxon>
        <taxon>Pleomassariaceae</taxon>
        <taxon>Pleomassaria</taxon>
    </lineage>
</organism>
<dbReference type="Proteomes" id="UP000799428">
    <property type="component" value="Unassembled WGS sequence"/>
</dbReference>
<dbReference type="Pfam" id="PF11905">
    <property type="entry name" value="DUF3425"/>
    <property type="match status" value="1"/>
</dbReference>
<dbReference type="PANTHER" id="PTHR38116:SF9">
    <property type="entry name" value="BZIP DOMAIN-CONTAINING PROTEIN"/>
    <property type="match status" value="1"/>
</dbReference>
<keyword evidence="2" id="KW-1185">Reference proteome</keyword>
<evidence type="ECO:0000313" key="1">
    <source>
        <dbReference type="EMBL" id="KAF2706424.1"/>
    </source>
</evidence>
<dbReference type="OrthoDB" id="5973539at2759"/>
<proteinExistence type="predicted"/>
<gene>
    <name evidence="1" type="ORF">K504DRAFT_81001</name>
</gene>
<reference evidence="1" key="1">
    <citation type="journal article" date="2020" name="Stud. Mycol.">
        <title>101 Dothideomycetes genomes: a test case for predicting lifestyles and emergence of pathogens.</title>
        <authorList>
            <person name="Haridas S."/>
            <person name="Albert R."/>
            <person name="Binder M."/>
            <person name="Bloem J."/>
            <person name="Labutti K."/>
            <person name="Salamov A."/>
            <person name="Andreopoulos B."/>
            <person name="Baker S."/>
            <person name="Barry K."/>
            <person name="Bills G."/>
            <person name="Bluhm B."/>
            <person name="Cannon C."/>
            <person name="Castanera R."/>
            <person name="Culley D."/>
            <person name="Daum C."/>
            <person name="Ezra D."/>
            <person name="Gonzalez J."/>
            <person name="Henrissat B."/>
            <person name="Kuo A."/>
            <person name="Liang C."/>
            <person name="Lipzen A."/>
            <person name="Lutzoni F."/>
            <person name="Magnuson J."/>
            <person name="Mondo S."/>
            <person name="Nolan M."/>
            <person name="Ohm R."/>
            <person name="Pangilinan J."/>
            <person name="Park H.-J."/>
            <person name="Ramirez L."/>
            <person name="Alfaro M."/>
            <person name="Sun H."/>
            <person name="Tritt A."/>
            <person name="Yoshinaga Y."/>
            <person name="Zwiers L.-H."/>
            <person name="Turgeon B."/>
            <person name="Goodwin S."/>
            <person name="Spatafora J."/>
            <person name="Crous P."/>
            <person name="Grigoriev I."/>
        </authorList>
    </citation>
    <scope>NUCLEOTIDE SEQUENCE</scope>
    <source>
        <strain evidence="1">CBS 279.74</strain>
    </source>
</reference>
<dbReference type="EMBL" id="MU005776">
    <property type="protein sequence ID" value="KAF2706424.1"/>
    <property type="molecule type" value="Genomic_DNA"/>
</dbReference>
<protein>
    <submittedName>
        <fullName evidence="1">Uncharacterized protein</fullName>
    </submittedName>
</protein>
<sequence>MTSSSSKTLVNCPLDFLMFKTHQWFLDTSILPTPLPSIPSSPPKSPQLSFQTPSPVTFPLTLDGALLDIPHLPAIRAFGTIASALKVLDNFYDPFFLHVLPPTHLSSFPPNLHPTPAQLAIPHHPLLDTLPWPSVRQKLICLFALPSALRPPIAQEDDPSTNAQGKAVMQIIQDLDDYEHGVRVHGNSVNCGAPNELVEEAWEVGECFYKNWWWCLGGKVVEISNKRRGERGLGRLRIKK</sequence>
<name>A0A6G1K0Q2_9PLEO</name>